<evidence type="ECO:0000256" key="1">
    <source>
        <dbReference type="ARBA" id="ARBA00004571"/>
    </source>
</evidence>
<evidence type="ECO:0000256" key="9">
    <source>
        <dbReference type="ARBA" id="ARBA00023237"/>
    </source>
</evidence>
<protein>
    <submittedName>
        <fullName evidence="15">TonB-dependent receptor</fullName>
    </submittedName>
</protein>
<evidence type="ECO:0000256" key="10">
    <source>
        <dbReference type="PROSITE-ProRule" id="PRU01360"/>
    </source>
</evidence>
<evidence type="ECO:0000256" key="8">
    <source>
        <dbReference type="ARBA" id="ARBA00023170"/>
    </source>
</evidence>
<dbReference type="Pfam" id="PF07715">
    <property type="entry name" value="Plug"/>
    <property type="match status" value="1"/>
</dbReference>
<evidence type="ECO:0000256" key="5">
    <source>
        <dbReference type="ARBA" id="ARBA00022729"/>
    </source>
</evidence>
<dbReference type="SUPFAM" id="SSF56935">
    <property type="entry name" value="Porins"/>
    <property type="match status" value="1"/>
</dbReference>
<dbReference type="Proteomes" id="UP000602442">
    <property type="component" value="Unassembled WGS sequence"/>
</dbReference>
<dbReference type="EMBL" id="JAEANY010000001">
    <property type="protein sequence ID" value="MBH5321755.1"/>
    <property type="molecule type" value="Genomic_DNA"/>
</dbReference>
<dbReference type="PANTHER" id="PTHR30069:SF29">
    <property type="entry name" value="HEMOGLOBIN AND HEMOGLOBIN-HAPTOGLOBIN-BINDING PROTEIN 1-RELATED"/>
    <property type="match status" value="1"/>
</dbReference>
<name>A0ABS0N1B2_9SPHN</name>
<keyword evidence="8 15" id="KW-0675">Receptor</keyword>
<proteinExistence type="inferred from homology"/>
<organism evidence="15 16">
    <name type="scientific">Aurantiacibacter sediminis</name>
    <dbReference type="NCBI Taxonomy" id="2793064"/>
    <lineage>
        <taxon>Bacteria</taxon>
        <taxon>Pseudomonadati</taxon>
        <taxon>Pseudomonadota</taxon>
        <taxon>Alphaproteobacteria</taxon>
        <taxon>Sphingomonadales</taxon>
        <taxon>Erythrobacteraceae</taxon>
        <taxon>Aurantiacibacter</taxon>
    </lineage>
</organism>
<evidence type="ECO:0000256" key="3">
    <source>
        <dbReference type="ARBA" id="ARBA00022452"/>
    </source>
</evidence>
<dbReference type="PROSITE" id="PS01156">
    <property type="entry name" value="TONB_DEPENDENT_REC_2"/>
    <property type="match status" value="1"/>
</dbReference>
<keyword evidence="2 10" id="KW-0813">Transport</keyword>
<dbReference type="InterPro" id="IPR000531">
    <property type="entry name" value="Beta-barrel_TonB"/>
</dbReference>
<dbReference type="InterPro" id="IPR010917">
    <property type="entry name" value="TonB_rcpt_CS"/>
</dbReference>
<keyword evidence="6 12" id="KW-0798">TonB box</keyword>
<comment type="caution">
    <text evidence="15">The sequence shown here is derived from an EMBL/GenBank/DDBJ whole genome shotgun (WGS) entry which is preliminary data.</text>
</comment>
<dbReference type="InterPro" id="IPR012910">
    <property type="entry name" value="Plug_dom"/>
</dbReference>
<evidence type="ECO:0000259" key="13">
    <source>
        <dbReference type="Pfam" id="PF00593"/>
    </source>
</evidence>
<feature type="domain" description="TonB-dependent receptor-like beta-barrel" evidence="13">
    <location>
        <begin position="264"/>
        <end position="652"/>
    </location>
</feature>
<keyword evidence="7 10" id="KW-0472">Membrane</keyword>
<evidence type="ECO:0000259" key="14">
    <source>
        <dbReference type="Pfam" id="PF07715"/>
    </source>
</evidence>
<evidence type="ECO:0000256" key="4">
    <source>
        <dbReference type="ARBA" id="ARBA00022692"/>
    </source>
</evidence>
<evidence type="ECO:0000313" key="16">
    <source>
        <dbReference type="Proteomes" id="UP000602442"/>
    </source>
</evidence>
<evidence type="ECO:0000256" key="2">
    <source>
        <dbReference type="ARBA" id="ARBA00022448"/>
    </source>
</evidence>
<evidence type="ECO:0000256" key="7">
    <source>
        <dbReference type="ARBA" id="ARBA00023136"/>
    </source>
</evidence>
<dbReference type="PROSITE" id="PS52016">
    <property type="entry name" value="TONB_DEPENDENT_REC_3"/>
    <property type="match status" value="1"/>
</dbReference>
<gene>
    <name evidence="15" type="ORF">I5L03_04040</name>
</gene>
<comment type="similarity">
    <text evidence="10 12">Belongs to the TonB-dependent receptor family.</text>
</comment>
<keyword evidence="16" id="KW-1185">Reference proteome</keyword>
<evidence type="ECO:0000256" key="12">
    <source>
        <dbReference type="RuleBase" id="RU003357"/>
    </source>
</evidence>
<keyword evidence="5" id="KW-0732">Signal</keyword>
<dbReference type="InterPro" id="IPR036942">
    <property type="entry name" value="Beta-barrel_TonB_sf"/>
</dbReference>
<feature type="domain" description="TonB-dependent receptor plug" evidence="14">
    <location>
        <begin position="59"/>
        <end position="167"/>
    </location>
</feature>
<sequence length="682" mass="73263">MLTALPASAQDHAQERDDPCRFTPGERANLQNCEPVSVTDTTIVVLGEGLPETPAAPAYSTITIDRDALISTGSGRLEDALSNVAGFQQFRRSDSRAANPSAQGATLRALGGNATSRALILLDGVPISDPFFGYIPFSSIGPEQLSSVRVTRGGGSGPFGAGALAGTIRLQSAGADALGLFNVSALVNHRGDTELSASLAPEVGDGFAVINGRWDRGDGFFTTPEDQRVPASSRANFDSWSLGGRIVQPLGDNLEVQARVLAFEDNRTLRFEGADNSSEGQDIALRLVSRGDWEVDVLGYAQWRNFTNVVISSTRFVRVLDQKDTPATGLGGRIEIRPPVGGGHTLRFGADYRRSDGELFEDSFSAFTGALRENRFAGGVNTDLGLFVEDDWEIGDLLLTGGVRADRYTINDGFYRAIAADGTVVRDDVFADRADWEVTWRAGALYPLSDAVEVRGAVYSGFRLPTLNELYRPFVVFPVVTQANENLEPERLEGWELGVDIFPAAGAALSATFFDNQVEGAIANVTLEPNLRQRRNLDAIDAQGLEFAASIERGPFSLNGTLVYTDAEVVGTGSAANLDGNRPPQTPEFSASVTAAYAFMDDGRISATLRHVGSQFEGDQENDVLPAATPIDLFAQVPIVDRLSFTARAENLLDEGIVTRNQGDSIDLGIPRTVWVGLRWGF</sequence>
<keyword evidence="3 10" id="KW-1134">Transmembrane beta strand</keyword>
<dbReference type="InterPro" id="IPR039426">
    <property type="entry name" value="TonB-dep_rcpt-like"/>
</dbReference>
<evidence type="ECO:0000256" key="6">
    <source>
        <dbReference type="ARBA" id="ARBA00023077"/>
    </source>
</evidence>
<reference evidence="15 16" key="1">
    <citation type="submission" date="2020-11" db="EMBL/GenBank/DDBJ databases">
        <title>Erythrobacter sediminis sp. nov., a marine bacterium from a tidal flat of Garorim Bay.</title>
        <authorList>
            <person name="Kim D."/>
            <person name="Yoo Y."/>
            <person name="Kim J.-J."/>
        </authorList>
    </citation>
    <scope>NUCLEOTIDE SEQUENCE [LARGE SCALE GENOMIC DNA]</scope>
    <source>
        <strain evidence="15 16">JGD-13</strain>
    </source>
</reference>
<evidence type="ECO:0000313" key="15">
    <source>
        <dbReference type="EMBL" id="MBH5321755.1"/>
    </source>
</evidence>
<dbReference type="Gene3D" id="2.40.170.20">
    <property type="entry name" value="TonB-dependent receptor, beta-barrel domain"/>
    <property type="match status" value="1"/>
</dbReference>
<comment type="subcellular location">
    <subcellularLocation>
        <location evidence="1 10">Cell outer membrane</location>
        <topology evidence="1 10">Multi-pass membrane protein</topology>
    </subcellularLocation>
</comment>
<keyword evidence="9 10" id="KW-0998">Cell outer membrane</keyword>
<feature type="short sequence motif" description="TonB C-terminal box" evidence="11">
    <location>
        <begin position="665"/>
        <end position="682"/>
    </location>
</feature>
<dbReference type="InterPro" id="IPR037066">
    <property type="entry name" value="Plug_dom_sf"/>
</dbReference>
<dbReference type="PANTHER" id="PTHR30069">
    <property type="entry name" value="TONB-DEPENDENT OUTER MEMBRANE RECEPTOR"/>
    <property type="match status" value="1"/>
</dbReference>
<dbReference type="Gene3D" id="2.170.130.10">
    <property type="entry name" value="TonB-dependent receptor, plug domain"/>
    <property type="match status" value="1"/>
</dbReference>
<accession>A0ABS0N1B2</accession>
<dbReference type="Pfam" id="PF00593">
    <property type="entry name" value="TonB_dep_Rec_b-barrel"/>
    <property type="match status" value="1"/>
</dbReference>
<keyword evidence="4 10" id="KW-0812">Transmembrane</keyword>
<evidence type="ECO:0000256" key="11">
    <source>
        <dbReference type="PROSITE-ProRule" id="PRU10144"/>
    </source>
</evidence>